<name>A0A8H7TC71_9HELO</name>
<protein>
    <submittedName>
        <fullName evidence="1">Uncharacterized protein</fullName>
    </submittedName>
</protein>
<dbReference type="EMBL" id="JAFJYH010000117">
    <property type="protein sequence ID" value="KAG4418920.1"/>
    <property type="molecule type" value="Genomic_DNA"/>
</dbReference>
<gene>
    <name evidence="1" type="ORF">IFR04_007956</name>
</gene>
<dbReference type="AlphaFoldDB" id="A0A8H7TC71"/>
<evidence type="ECO:0000313" key="2">
    <source>
        <dbReference type="Proteomes" id="UP000664132"/>
    </source>
</evidence>
<evidence type="ECO:0000313" key="1">
    <source>
        <dbReference type="EMBL" id="KAG4418920.1"/>
    </source>
</evidence>
<comment type="caution">
    <text evidence="1">The sequence shown here is derived from an EMBL/GenBank/DDBJ whole genome shotgun (WGS) entry which is preliminary data.</text>
</comment>
<sequence length="115" mass="13342">MAVNAWDEKKFRNVREIIVVGQSSGQRSFDLGERPELRICGDENGKEIAWDDVGSTKSHFRNFVMIRILENRKAVFGEELGQTGRPLRQDVLVRDGTFVKGLRDKWFSPRRSWAF</sequence>
<keyword evidence="2" id="KW-1185">Reference proteome</keyword>
<organism evidence="1 2">
    <name type="scientific">Cadophora malorum</name>
    <dbReference type="NCBI Taxonomy" id="108018"/>
    <lineage>
        <taxon>Eukaryota</taxon>
        <taxon>Fungi</taxon>
        <taxon>Dikarya</taxon>
        <taxon>Ascomycota</taxon>
        <taxon>Pezizomycotina</taxon>
        <taxon>Leotiomycetes</taxon>
        <taxon>Helotiales</taxon>
        <taxon>Ploettnerulaceae</taxon>
        <taxon>Cadophora</taxon>
    </lineage>
</organism>
<dbReference type="Proteomes" id="UP000664132">
    <property type="component" value="Unassembled WGS sequence"/>
</dbReference>
<reference evidence="1" key="1">
    <citation type="submission" date="2021-02" db="EMBL/GenBank/DDBJ databases">
        <title>Genome sequence Cadophora malorum strain M34.</title>
        <authorList>
            <person name="Stefanovic E."/>
            <person name="Vu D."/>
            <person name="Scully C."/>
            <person name="Dijksterhuis J."/>
            <person name="Roader J."/>
            <person name="Houbraken J."/>
        </authorList>
    </citation>
    <scope>NUCLEOTIDE SEQUENCE</scope>
    <source>
        <strain evidence="1">M34</strain>
    </source>
</reference>
<accession>A0A8H7TC71</accession>
<proteinExistence type="predicted"/>
<dbReference type="OrthoDB" id="3473305at2759"/>